<evidence type="ECO:0000313" key="3">
    <source>
        <dbReference type="EMBL" id="GHE25777.1"/>
    </source>
</evidence>
<accession>A0A918YW80</accession>
<proteinExistence type="inferred from homology"/>
<sequence length="177" mass="18015">MAIFNPPSNPKKDAAPAPPASALPREPDPRTEIGFGPPVAAPPGPSAAPAATARAAEPAAKESLIAADLTIEGRIQGAGHVRIAGRFKGDITVDGDLTIEVGAKVDGGVRARRVTVAGELEGNVESAQRVELLETGVIAGDVKAGTVVVASGARMRGHVEFGWEDGAPARPEHGSRE</sequence>
<dbReference type="AlphaFoldDB" id="A0A918YW80"/>
<evidence type="ECO:0008006" key="5">
    <source>
        <dbReference type="Google" id="ProtNLM"/>
    </source>
</evidence>
<gene>
    <name evidence="3" type="ORF">GCM10007167_03340</name>
</gene>
<reference evidence="3" key="2">
    <citation type="submission" date="2020-09" db="EMBL/GenBank/DDBJ databases">
        <authorList>
            <person name="Sun Q."/>
            <person name="Kim S."/>
        </authorList>
    </citation>
    <scope>NUCLEOTIDE SEQUENCE</scope>
    <source>
        <strain evidence="3">KCTC 32020</strain>
    </source>
</reference>
<dbReference type="Pfam" id="PF04519">
    <property type="entry name" value="Bactofilin"/>
    <property type="match status" value="1"/>
</dbReference>
<comment type="caution">
    <text evidence="3">The sequence shown here is derived from an EMBL/GenBank/DDBJ whole genome shotgun (WGS) entry which is preliminary data.</text>
</comment>
<organism evidence="3 4">
    <name type="scientific">Vulcaniibacterium thermophilum</name>
    <dbReference type="NCBI Taxonomy" id="1169913"/>
    <lineage>
        <taxon>Bacteria</taxon>
        <taxon>Pseudomonadati</taxon>
        <taxon>Pseudomonadota</taxon>
        <taxon>Gammaproteobacteria</taxon>
        <taxon>Lysobacterales</taxon>
        <taxon>Lysobacteraceae</taxon>
        <taxon>Vulcaniibacterium</taxon>
    </lineage>
</organism>
<evidence type="ECO:0000256" key="2">
    <source>
        <dbReference type="SAM" id="MobiDB-lite"/>
    </source>
</evidence>
<dbReference type="InterPro" id="IPR007607">
    <property type="entry name" value="BacA/B"/>
</dbReference>
<reference evidence="3" key="1">
    <citation type="journal article" date="2014" name="Int. J. Syst. Evol. Microbiol.">
        <title>Complete genome sequence of Corynebacterium casei LMG S-19264T (=DSM 44701T), isolated from a smear-ripened cheese.</title>
        <authorList>
            <consortium name="US DOE Joint Genome Institute (JGI-PGF)"/>
            <person name="Walter F."/>
            <person name="Albersmeier A."/>
            <person name="Kalinowski J."/>
            <person name="Ruckert C."/>
        </authorList>
    </citation>
    <scope>NUCLEOTIDE SEQUENCE</scope>
    <source>
        <strain evidence="3">KCTC 32020</strain>
    </source>
</reference>
<dbReference type="EMBL" id="BNCF01000001">
    <property type="protein sequence ID" value="GHE25777.1"/>
    <property type="molecule type" value="Genomic_DNA"/>
</dbReference>
<name>A0A918YW80_9GAMM</name>
<dbReference type="Proteomes" id="UP000636453">
    <property type="component" value="Unassembled WGS sequence"/>
</dbReference>
<dbReference type="PANTHER" id="PTHR35024:SF4">
    <property type="entry name" value="POLYMER-FORMING CYTOSKELETAL PROTEIN"/>
    <property type="match status" value="1"/>
</dbReference>
<feature type="region of interest" description="Disordered" evidence="2">
    <location>
        <begin position="1"/>
        <end position="54"/>
    </location>
</feature>
<comment type="similarity">
    <text evidence="1">Belongs to the bactofilin family.</text>
</comment>
<dbReference type="OrthoDB" id="6023669at2"/>
<keyword evidence="4" id="KW-1185">Reference proteome</keyword>
<evidence type="ECO:0000256" key="1">
    <source>
        <dbReference type="ARBA" id="ARBA00044755"/>
    </source>
</evidence>
<evidence type="ECO:0000313" key="4">
    <source>
        <dbReference type="Proteomes" id="UP000636453"/>
    </source>
</evidence>
<protein>
    <recommendedName>
        <fullName evidence="5">Polymer-forming cytoskeletal protein</fullName>
    </recommendedName>
</protein>
<dbReference type="RefSeq" id="WP_146472542.1">
    <property type="nucleotide sequence ID" value="NZ_BNCF01000001.1"/>
</dbReference>
<dbReference type="PANTHER" id="PTHR35024">
    <property type="entry name" value="HYPOTHETICAL CYTOSOLIC PROTEIN"/>
    <property type="match status" value="1"/>
</dbReference>